<keyword evidence="2 4" id="KW-0479">Metal-binding</keyword>
<dbReference type="eggNOG" id="COG2010">
    <property type="taxonomic scope" value="Bacteria"/>
</dbReference>
<dbReference type="STRING" id="313628.LNTAR_22964"/>
<keyword evidence="3 4" id="KW-0408">Iron</keyword>
<feature type="chain" id="PRO_5002694331" description="Cytochrome c domain-containing protein" evidence="5">
    <location>
        <begin position="23"/>
        <end position="1233"/>
    </location>
</feature>
<dbReference type="PROSITE" id="PS00018">
    <property type="entry name" value="EF_HAND_1"/>
    <property type="match status" value="1"/>
</dbReference>
<sequence length="1233" mass="138339">MMHNFKLSCLLFFLIAQGMASPAQDLFNGNNLAGWKGDLSYWSVKDGVIFGQSTKEHPTGGTFLVWDGEVADFEITLQARVKGNNSGLQYRSKIANAQRFTVNGYQADIIDANHLFGMMYHQGEGRGIVAQRFQQVAVDKQGKKTIVKEFGDKNQKWDASQWNEYRVIAVGNRLIHQVNGVTTVDVTDDHPNAARKGILALQLHGGAPMTAEFKDIKLRKVSGADAQQLLKKTLAQKDTKSYPYTQISTAPNFLANKKAQWIWKKGKSDDSPLYLTQTFNVKGKVKSAHILSSCDNEMKLWLNGELLHSSKEWNNAYQSENLAQKLKMGSNLLAVEAKNAGGLAAFMGKIILEFKDGKTEEIVSDLNWKASETAAKNWQNDASASAQWSDELLTHGDLGVSPWGQFGLKADNSKGGNTAALKDFKIQEIFKFPHEYGSQVAMAVDDQGRLYVSGQKNMGLYRMTLNPDTEQFSIVKMPLELKGTRGMVWHKNSLYYYFKNGGLMRLWDSNGDDMLDSSELYQTAFNGSEHGSHSVVVAQDQKDFYLVGGNHTPKPKDEIVSFSRVQSWDEDLLLEREWDGNNHARGVYAPGGHITRYNPETKKNEIFAIGFRNQFDIAFNAWGDMFTYDADMEWDMGTPWYRPTRINFVASGSDYGWRSGSGKWPAYYEDSLPSILDIGPGSPTGMVSGVGAKFPAKYQKAVYAFDWTYGTVHALHLKTDGAGYKAERESFAFGEPMPLTDGLIGKDGAMYFLTGGRGTDSRLYRVSYEGSESTAPIANNPSEIPAIHQLRRKLETFHGVVKPNAIAEAWPHLSSTDRWLRHAARVAIESQPVDDWKNKVFTSNNPQATITGAVALARMGSKEDQDQLIKSLLKVKFKNLQVQQKLGLLRAYALTFIRMGEPKENLRQAVIKQLDPRLPAKEDDLNTELLRVLVYLKAPGIIEKGMALIERDEPNKLPEWQGELLNRNKGYARAINKMINDYPPVQKLGYAFILRNLKTAWTLDQRRTYISFLNSAAKHPGGNSYAKFLMNIRGQVLTELSKEDRLALTDITGEDFNAKPKFKITAPKGPGRMWTVKEASQFTHRGARKKADLKNGRNLFHAAACASCHRFDGLGGDIGPDLSMVRTKFDDRYLLESIIEPSKNISDQYSSKIITLKDKTQINGLVMPRELHYDVYPTTKTNKEVKPKQIPFDDVVKIEDSPYSQMPPMLINSMNKDEIRDLIAYLLSTGIKE</sequence>
<dbReference type="PANTHER" id="PTHR33546">
    <property type="entry name" value="LARGE, MULTIFUNCTIONAL SECRETED PROTEIN-RELATED"/>
    <property type="match status" value="1"/>
</dbReference>
<dbReference type="SUPFAM" id="SSF50952">
    <property type="entry name" value="Soluble quinoprotein glucose dehydrogenase"/>
    <property type="match status" value="1"/>
</dbReference>
<dbReference type="PANTHER" id="PTHR33546:SF1">
    <property type="entry name" value="LARGE, MULTIFUNCTIONAL SECRETED PROTEIN"/>
    <property type="match status" value="1"/>
</dbReference>
<keyword evidence="1 4" id="KW-0349">Heme</keyword>
<evidence type="ECO:0000313" key="7">
    <source>
        <dbReference type="EMBL" id="EDM29301.1"/>
    </source>
</evidence>
<dbReference type="AlphaFoldDB" id="A6DGI4"/>
<comment type="caution">
    <text evidence="7">The sequence shown here is derived from an EMBL/GenBank/DDBJ whole genome shotgun (WGS) entry which is preliminary data.</text>
</comment>
<dbReference type="Gene3D" id="2.120.10.30">
    <property type="entry name" value="TolB, C-terminal domain"/>
    <property type="match status" value="1"/>
</dbReference>
<dbReference type="NCBIfam" id="TIGR02603">
    <property type="entry name" value="CxxCH_TIGR02603"/>
    <property type="match status" value="1"/>
</dbReference>
<reference evidence="7 8" key="1">
    <citation type="journal article" date="2010" name="J. Bacteriol.">
        <title>Genome sequence of Lentisphaera araneosa HTCC2155T, the type species of the order Lentisphaerales in the phylum Lentisphaerae.</title>
        <authorList>
            <person name="Thrash J.C."/>
            <person name="Cho J.C."/>
            <person name="Vergin K.L."/>
            <person name="Morris R.M."/>
            <person name="Giovannoni S.J."/>
        </authorList>
    </citation>
    <scope>NUCLEOTIDE SEQUENCE [LARGE SCALE GENOMIC DNA]</scope>
    <source>
        <strain evidence="7 8">HTCC2155</strain>
    </source>
</reference>
<dbReference type="InterPro" id="IPR009056">
    <property type="entry name" value="Cyt_c-like_dom"/>
</dbReference>
<keyword evidence="8" id="KW-1185">Reference proteome</keyword>
<dbReference type="eggNOG" id="COG1413">
    <property type="taxonomic scope" value="Bacteria"/>
</dbReference>
<dbReference type="InterPro" id="IPR011041">
    <property type="entry name" value="Quinoprot_gluc/sorb_DH_b-prop"/>
</dbReference>
<dbReference type="InterPro" id="IPR010496">
    <property type="entry name" value="AL/BT2_dom"/>
</dbReference>
<dbReference type="InterPro" id="IPR036909">
    <property type="entry name" value="Cyt_c-like_dom_sf"/>
</dbReference>
<dbReference type="Pfam" id="PF06439">
    <property type="entry name" value="3keto-disac_hyd"/>
    <property type="match status" value="1"/>
</dbReference>
<evidence type="ECO:0000256" key="3">
    <source>
        <dbReference type="ARBA" id="ARBA00023004"/>
    </source>
</evidence>
<feature type="domain" description="Cytochrome c" evidence="6">
    <location>
        <begin position="1091"/>
        <end position="1230"/>
    </location>
</feature>
<organism evidence="7 8">
    <name type="scientific">Lentisphaera araneosa HTCC2155</name>
    <dbReference type="NCBI Taxonomy" id="313628"/>
    <lineage>
        <taxon>Bacteria</taxon>
        <taxon>Pseudomonadati</taxon>
        <taxon>Lentisphaerota</taxon>
        <taxon>Lentisphaeria</taxon>
        <taxon>Lentisphaerales</taxon>
        <taxon>Lentisphaeraceae</taxon>
        <taxon>Lentisphaera</taxon>
    </lineage>
</organism>
<dbReference type="RefSeq" id="WP_007277025.1">
    <property type="nucleotide sequence ID" value="NZ_ABCK01000002.1"/>
</dbReference>
<evidence type="ECO:0000256" key="1">
    <source>
        <dbReference type="ARBA" id="ARBA00022617"/>
    </source>
</evidence>
<dbReference type="InterPro" id="IPR018247">
    <property type="entry name" value="EF_Hand_1_Ca_BS"/>
</dbReference>
<dbReference type="InterPro" id="IPR011042">
    <property type="entry name" value="6-blade_b-propeller_TolB-like"/>
</dbReference>
<dbReference type="Pfam" id="PF00034">
    <property type="entry name" value="Cytochrom_C"/>
    <property type="match status" value="1"/>
</dbReference>
<dbReference type="PROSITE" id="PS51007">
    <property type="entry name" value="CYTC"/>
    <property type="match status" value="1"/>
</dbReference>
<dbReference type="eggNOG" id="COG2133">
    <property type="taxonomic scope" value="Bacteria"/>
</dbReference>
<dbReference type="OrthoDB" id="174170at2"/>
<dbReference type="InterPro" id="IPR013427">
    <property type="entry name" value="Haem-bd_dom_put"/>
</dbReference>
<feature type="signal peptide" evidence="5">
    <location>
        <begin position="1"/>
        <end position="22"/>
    </location>
</feature>
<accession>A6DGI4</accession>
<proteinExistence type="predicted"/>
<evidence type="ECO:0000313" key="8">
    <source>
        <dbReference type="Proteomes" id="UP000004947"/>
    </source>
</evidence>
<name>A6DGI4_9BACT</name>
<dbReference type="EMBL" id="ABCK01000002">
    <property type="protein sequence ID" value="EDM29301.1"/>
    <property type="molecule type" value="Genomic_DNA"/>
</dbReference>
<dbReference type="GO" id="GO:0016787">
    <property type="term" value="F:hydrolase activity"/>
    <property type="evidence" value="ECO:0007669"/>
    <property type="project" value="InterPro"/>
</dbReference>
<dbReference type="Gene3D" id="1.10.760.10">
    <property type="entry name" value="Cytochrome c-like domain"/>
    <property type="match status" value="1"/>
</dbReference>
<protein>
    <recommendedName>
        <fullName evidence="6">Cytochrome c domain-containing protein</fullName>
    </recommendedName>
</protein>
<dbReference type="GO" id="GO:0020037">
    <property type="term" value="F:heme binding"/>
    <property type="evidence" value="ECO:0007669"/>
    <property type="project" value="InterPro"/>
</dbReference>
<dbReference type="Proteomes" id="UP000004947">
    <property type="component" value="Unassembled WGS sequence"/>
</dbReference>
<evidence type="ECO:0000256" key="4">
    <source>
        <dbReference type="PROSITE-ProRule" id="PRU00433"/>
    </source>
</evidence>
<gene>
    <name evidence="7" type="ORF">LNTAR_22964</name>
</gene>
<dbReference type="GO" id="GO:0009055">
    <property type="term" value="F:electron transfer activity"/>
    <property type="evidence" value="ECO:0007669"/>
    <property type="project" value="InterPro"/>
</dbReference>
<keyword evidence="5" id="KW-0732">Signal</keyword>
<evidence type="ECO:0000256" key="5">
    <source>
        <dbReference type="SAM" id="SignalP"/>
    </source>
</evidence>
<dbReference type="GO" id="GO:0046872">
    <property type="term" value="F:metal ion binding"/>
    <property type="evidence" value="ECO:0007669"/>
    <property type="project" value="UniProtKB-KW"/>
</dbReference>
<evidence type="ECO:0000256" key="2">
    <source>
        <dbReference type="ARBA" id="ARBA00022723"/>
    </source>
</evidence>
<dbReference type="Gene3D" id="2.60.120.560">
    <property type="entry name" value="Exo-inulinase, domain 1"/>
    <property type="match status" value="1"/>
</dbReference>
<dbReference type="SUPFAM" id="SSF46626">
    <property type="entry name" value="Cytochrome c"/>
    <property type="match status" value="1"/>
</dbReference>
<evidence type="ECO:0000259" key="6">
    <source>
        <dbReference type="PROSITE" id="PS51007"/>
    </source>
</evidence>
<dbReference type="Gene3D" id="2.60.120.260">
    <property type="entry name" value="Galactose-binding domain-like"/>
    <property type="match status" value="1"/>
</dbReference>